<dbReference type="InterPro" id="IPR041664">
    <property type="entry name" value="AAA_16"/>
</dbReference>
<feature type="domain" description="AAA+ ATPase" evidence="1">
    <location>
        <begin position="41"/>
        <end position="210"/>
    </location>
</feature>
<gene>
    <name evidence="2" type="ORF">ACFOZ8_25225</name>
</gene>
<evidence type="ECO:0000313" key="3">
    <source>
        <dbReference type="Proteomes" id="UP001595715"/>
    </source>
</evidence>
<keyword evidence="3" id="KW-1185">Reference proteome</keyword>
<dbReference type="Proteomes" id="UP001595715">
    <property type="component" value="Unassembled WGS sequence"/>
</dbReference>
<reference evidence="3" key="1">
    <citation type="journal article" date="2019" name="Int. J. Syst. Evol. Microbiol.">
        <title>The Global Catalogue of Microorganisms (GCM) 10K type strain sequencing project: providing services to taxonomists for standard genome sequencing and annotation.</title>
        <authorList>
            <consortium name="The Broad Institute Genomics Platform"/>
            <consortium name="The Broad Institute Genome Sequencing Center for Infectious Disease"/>
            <person name="Wu L."/>
            <person name="Ma J."/>
        </authorList>
    </citation>
    <scope>NUCLEOTIDE SEQUENCE [LARGE SCALE GENOMIC DNA]</scope>
    <source>
        <strain evidence="3">IBRC-M 10987</strain>
    </source>
</reference>
<proteinExistence type="predicted"/>
<dbReference type="SUPFAM" id="SSF52540">
    <property type="entry name" value="P-loop containing nucleoside triphosphate hydrolases"/>
    <property type="match status" value="1"/>
</dbReference>
<protein>
    <submittedName>
        <fullName evidence="2">AAA family ATPase</fullName>
    </submittedName>
</protein>
<accession>A0ABV8KA90</accession>
<dbReference type="SMART" id="SM00382">
    <property type="entry name" value="AAA"/>
    <property type="match status" value="1"/>
</dbReference>
<evidence type="ECO:0000313" key="2">
    <source>
        <dbReference type="EMBL" id="MFC4102929.1"/>
    </source>
</evidence>
<dbReference type="Gene3D" id="3.40.50.300">
    <property type="entry name" value="P-loop containing nucleotide triphosphate hydrolases"/>
    <property type="match status" value="1"/>
</dbReference>
<comment type="caution">
    <text evidence="2">The sequence shown here is derived from an EMBL/GenBank/DDBJ whole genome shotgun (WGS) entry which is preliminary data.</text>
</comment>
<dbReference type="InterPro" id="IPR027417">
    <property type="entry name" value="P-loop_NTPase"/>
</dbReference>
<sequence length="388" mass="42829">MDPISNPYTPGAGIKPVTLAGRDGELKKAEILLKRVKAGLQQRPIMFYGLRGVGKTVLLNEIQELAIQERYYYEHLEISENDDFKVVIALVLRKLLLRLSTLEKAKDLGKKALGILKAFTFTIPDGPEISIDTDAIKGAADSGNFQLDLTALLENLGELAKETGDPVCLFFDEVQYLKEDEFGAIIAASHRISQRNLPVVTICAGLPQILAVSGDAKSYAERLFEFIPIENLDSKNAEKAIAGPAESKGVTFNSDALQEVISITEGYPYFIQELGKQAWDVAEQSPIILSDITGAKGMFEDSLDQSFFKVRLDRATEAEKKFMKTMAEIGKGPYKVADIASKMGRPAKSLGPTRAKLVNKGFIYPPAYGLIDFSVPQFDVFLRRHYNL</sequence>
<dbReference type="PANTHER" id="PTHR34301">
    <property type="entry name" value="DNA-BINDING PROTEIN-RELATED"/>
    <property type="match status" value="1"/>
</dbReference>
<dbReference type="PANTHER" id="PTHR34301:SF8">
    <property type="entry name" value="ATPASE DOMAIN-CONTAINING PROTEIN"/>
    <property type="match status" value="1"/>
</dbReference>
<dbReference type="InterPro" id="IPR003593">
    <property type="entry name" value="AAA+_ATPase"/>
</dbReference>
<organism evidence="2 3">
    <name type="scientific">Paenibacillus xanthanilyticus</name>
    <dbReference type="NCBI Taxonomy" id="1783531"/>
    <lineage>
        <taxon>Bacteria</taxon>
        <taxon>Bacillati</taxon>
        <taxon>Bacillota</taxon>
        <taxon>Bacilli</taxon>
        <taxon>Bacillales</taxon>
        <taxon>Paenibacillaceae</taxon>
        <taxon>Paenibacillus</taxon>
    </lineage>
</organism>
<dbReference type="RefSeq" id="WP_377721531.1">
    <property type="nucleotide sequence ID" value="NZ_JBHSAM010000034.1"/>
</dbReference>
<name>A0ABV8KA90_9BACL</name>
<dbReference type="Pfam" id="PF13191">
    <property type="entry name" value="AAA_16"/>
    <property type="match status" value="1"/>
</dbReference>
<dbReference type="EMBL" id="JBHSAM010000034">
    <property type="protein sequence ID" value="MFC4102929.1"/>
    <property type="molecule type" value="Genomic_DNA"/>
</dbReference>
<evidence type="ECO:0000259" key="1">
    <source>
        <dbReference type="SMART" id="SM00382"/>
    </source>
</evidence>